<dbReference type="Gene3D" id="1.10.10.60">
    <property type="entry name" value="Homeodomain-like"/>
    <property type="match status" value="1"/>
</dbReference>
<dbReference type="SMART" id="SM00448">
    <property type="entry name" value="REC"/>
    <property type="match status" value="1"/>
</dbReference>
<dbReference type="PROSITE" id="PS00688">
    <property type="entry name" value="SIGMA54_INTERACT_3"/>
    <property type="match status" value="1"/>
</dbReference>
<evidence type="ECO:0000256" key="3">
    <source>
        <dbReference type="ARBA" id="ARBA00023015"/>
    </source>
</evidence>
<protein>
    <submittedName>
        <fullName evidence="8">Sigma-54-dependent Fis family transcriptional regulator</fullName>
    </submittedName>
</protein>
<organism evidence="8 9">
    <name type="scientific">Chlorobaculum thiosulfatiphilum</name>
    <name type="common">Chlorobium limicola f.sp. thiosulfatophilum</name>
    <dbReference type="NCBI Taxonomy" id="115852"/>
    <lineage>
        <taxon>Bacteria</taxon>
        <taxon>Pseudomonadati</taxon>
        <taxon>Chlorobiota</taxon>
        <taxon>Chlorobiia</taxon>
        <taxon>Chlorobiales</taxon>
        <taxon>Chlorobiaceae</taxon>
        <taxon>Chlorobaculum</taxon>
    </lineage>
</organism>
<evidence type="ECO:0000259" key="6">
    <source>
        <dbReference type="PROSITE" id="PS50045"/>
    </source>
</evidence>
<evidence type="ECO:0000313" key="8">
    <source>
        <dbReference type="EMBL" id="TNJ39313.1"/>
    </source>
</evidence>
<dbReference type="InterPro" id="IPR011006">
    <property type="entry name" value="CheY-like_superfamily"/>
</dbReference>
<feature type="domain" description="Response regulatory" evidence="7">
    <location>
        <begin position="5"/>
        <end position="119"/>
    </location>
</feature>
<dbReference type="OrthoDB" id="9811901at2"/>
<dbReference type="SMART" id="SM00382">
    <property type="entry name" value="AAA"/>
    <property type="match status" value="1"/>
</dbReference>
<sequence>MSSLNILIIDDEVNIRKTLGVFMESRGHKVSTASNAQSAMEEAARHRFDLALVDLRLGTESGLDLIPSMANAFPWMKLVVITAYATVETAVEAMKRGATDYITKPFDFNRLDHMIARIASFCEMEKRLTPSSKTGERKTAELEIESREPSMQRALGLARQVAASEAVVLIRGMSGTGKTVLARSIHLMSKRAKGPFGVISCPTLSRELLESELFGHVKGAFTGALRDNPGRIAACEGGTLFFDEIGDLPLAIQPKLLRFIQEREYERVGDQHTRKADVRIIAATNTDLEEAVREGRFREDLYYRLNVVPIELPSLAERPADIEPLALSLLAFFSAENRKSILGFSDEALAIFRSYPWPGNIRELRNVIERAVILCNASLIDVDLLPESLRAKKTSLRLGDPVTLDIIEEQHIRKVLAETASLQEAATILGIDQATLWRKRKQLGIP</sequence>
<comment type="caution">
    <text evidence="8">The sequence shown here is derived from an EMBL/GenBank/DDBJ whole genome shotgun (WGS) entry which is preliminary data.</text>
</comment>
<dbReference type="PROSITE" id="PS50110">
    <property type="entry name" value="RESPONSE_REGULATORY"/>
    <property type="match status" value="1"/>
</dbReference>
<keyword evidence="3" id="KW-0805">Transcription regulation</keyword>
<dbReference type="InterPro" id="IPR027417">
    <property type="entry name" value="P-loop_NTPase"/>
</dbReference>
<dbReference type="CDD" id="cd00009">
    <property type="entry name" value="AAA"/>
    <property type="match status" value="1"/>
</dbReference>
<keyword evidence="1" id="KW-0547">Nucleotide-binding</keyword>
<dbReference type="PANTHER" id="PTHR32071:SF113">
    <property type="entry name" value="ALGINATE BIOSYNTHESIS TRANSCRIPTIONAL REGULATORY PROTEIN ALGB"/>
    <property type="match status" value="1"/>
</dbReference>
<keyword evidence="4" id="KW-0804">Transcription</keyword>
<evidence type="ECO:0000256" key="4">
    <source>
        <dbReference type="ARBA" id="ARBA00023163"/>
    </source>
</evidence>
<dbReference type="Pfam" id="PF00072">
    <property type="entry name" value="Response_reg"/>
    <property type="match status" value="1"/>
</dbReference>
<dbReference type="GO" id="GO:0005524">
    <property type="term" value="F:ATP binding"/>
    <property type="evidence" value="ECO:0007669"/>
    <property type="project" value="UniProtKB-KW"/>
</dbReference>
<dbReference type="RefSeq" id="WP_139456620.1">
    <property type="nucleotide sequence ID" value="NZ_VDCH01000007.1"/>
</dbReference>
<accession>A0A5C4S704</accession>
<dbReference type="EMBL" id="VDCH01000007">
    <property type="protein sequence ID" value="TNJ39313.1"/>
    <property type="molecule type" value="Genomic_DNA"/>
</dbReference>
<dbReference type="Gene3D" id="3.40.50.300">
    <property type="entry name" value="P-loop containing nucleotide triphosphate hydrolases"/>
    <property type="match status" value="1"/>
</dbReference>
<dbReference type="GO" id="GO:0000160">
    <property type="term" value="P:phosphorelay signal transduction system"/>
    <property type="evidence" value="ECO:0007669"/>
    <property type="project" value="InterPro"/>
</dbReference>
<dbReference type="InterPro" id="IPR058031">
    <property type="entry name" value="AAA_lid_NorR"/>
</dbReference>
<dbReference type="SUPFAM" id="SSF46689">
    <property type="entry name" value="Homeodomain-like"/>
    <property type="match status" value="1"/>
</dbReference>
<reference evidence="8 9" key="1">
    <citation type="submission" date="2019-05" db="EMBL/GenBank/DDBJ databases">
        <title>Draft Whole-Genome sequence of the green sulfur bacterium Chlorobaculum thiosulfatiphilum DSM 249.</title>
        <authorList>
            <person name="Meyer T.E."/>
            <person name="Kyndt J.A."/>
        </authorList>
    </citation>
    <scope>NUCLEOTIDE SEQUENCE [LARGE SCALE GENOMIC DNA]</scope>
    <source>
        <strain evidence="8 9">DSM 249</strain>
    </source>
</reference>
<dbReference type="InterPro" id="IPR001789">
    <property type="entry name" value="Sig_transdc_resp-reg_receiver"/>
</dbReference>
<dbReference type="Gene3D" id="3.40.50.2300">
    <property type="match status" value="1"/>
</dbReference>
<evidence type="ECO:0000256" key="2">
    <source>
        <dbReference type="ARBA" id="ARBA00022840"/>
    </source>
</evidence>
<dbReference type="PANTHER" id="PTHR32071">
    <property type="entry name" value="TRANSCRIPTIONAL REGULATORY PROTEIN"/>
    <property type="match status" value="1"/>
</dbReference>
<dbReference type="GO" id="GO:0043565">
    <property type="term" value="F:sequence-specific DNA binding"/>
    <property type="evidence" value="ECO:0007669"/>
    <property type="project" value="InterPro"/>
</dbReference>
<dbReference type="AlphaFoldDB" id="A0A5C4S704"/>
<keyword evidence="2" id="KW-0067">ATP-binding</keyword>
<dbReference type="SUPFAM" id="SSF52540">
    <property type="entry name" value="P-loop containing nucleoside triphosphate hydrolases"/>
    <property type="match status" value="1"/>
</dbReference>
<evidence type="ECO:0000256" key="1">
    <source>
        <dbReference type="ARBA" id="ARBA00022741"/>
    </source>
</evidence>
<evidence type="ECO:0000256" key="5">
    <source>
        <dbReference type="PROSITE-ProRule" id="PRU00169"/>
    </source>
</evidence>
<feature type="modified residue" description="4-aspartylphosphate" evidence="5">
    <location>
        <position position="54"/>
    </location>
</feature>
<dbReference type="PROSITE" id="PS50045">
    <property type="entry name" value="SIGMA54_INTERACT_4"/>
    <property type="match status" value="1"/>
</dbReference>
<dbReference type="Pfam" id="PF02954">
    <property type="entry name" value="HTH_8"/>
    <property type="match status" value="1"/>
</dbReference>
<dbReference type="FunFam" id="3.40.50.300:FF:000006">
    <property type="entry name" value="DNA-binding transcriptional regulator NtrC"/>
    <property type="match status" value="1"/>
</dbReference>
<keyword evidence="9" id="KW-1185">Reference proteome</keyword>
<dbReference type="InterPro" id="IPR003593">
    <property type="entry name" value="AAA+_ATPase"/>
</dbReference>
<dbReference type="Gene3D" id="1.10.8.60">
    <property type="match status" value="1"/>
</dbReference>
<name>A0A5C4S704_CHLTI</name>
<evidence type="ECO:0000259" key="7">
    <source>
        <dbReference type="PROSITE" id="PS50110"/>
    </source>
</evidence>
<dbReference type="InterPro" id="IPR002078">
    <property type="entry name" value="Sigma_54_int"/>
</dbReference>
<dbReference type="Pfam" id="PF00158">
    <property type="entry name" value="Sigma54_activat"/>
    <property type="match status" value="1"/>
</dbReference>
<dbReference type="GO" id="GO:0006355">
    <property type="term" value="P:regulation of DNA-templated transcription"/>
    <property type="evidence" value="ECO:0007669"/>
    <property type="project" value="InterPro"/>
</dbReference>
<dbReference type="InterPro" id="IPR025944">
    <property type="entry name" value="Sigma_54_int_dom_CS"/>
</dbReference>
<feature type="domain" description="Sigma-54 factor interaction" evidence="6">
    <location>
        <begin position="144"/>
        <end position="373"/>
    </location>
</feature>
<evidence type="ECO:0000313" key="9">
    <source>
        <dbReference type="Proteomes" id="UP000308271"/>
    </source>
</evidence>
<dbReference type="InterPro" id="IPR009057">
    <property type="entry name" value="Homeodomain-like_sf"/>
</dbReference>
<gene>
    <name evidence="8" type="ORF">FGF66_05125</name>
</gene>
<dbReference type="SUPFAM" id="SSF52172">
    <property type="entry name" value="CheY-like"/>
    <property type="match status" value="1"/>
</dbReference>
<proteinExistence type="predicted"/>
<dbReference type="Pfam" id="PF25601">
    <property type="entry name" value="AAA_lid_14"/>
    <property type="match status" value="1"/>
</dbReference>
<dbReference type="Proteomes" id="UP000308271">
    <property type="component" value="Unassembled WGS sequence"/>
</dbReference>
<keyword evidence="5" id="KW-0597">Phosphoprotein</keyword>
<dbReference type="InterPro" id="IPR002197">
    <property type="entry name" value="HTH_Fis"/>
</dbReference>